<feature type="compositionally biased region" description="Low complexity" evidence="1">
    <location>
        <begin position="114"/>
        <end position="128"/>
    </location>
</feature>
<dbReference type="Proteomes" id="UP000266723">
    <property type="component" value="Unassembled WGS sequence"/>
</dbReference>
<evidence type="ECO:0000313" key="2">
    <source>
        <dbReference type="EMBL" id="KAF3518022.1"/>
    </source>
</evidence>
<name>A0ABQ7AV46_BRACR</name>
<protein>
    <submittedName>
        <fullName evidence="2">Uncharacterized protein</fullName>
    </submittedName>
</protein>
<comment type="caution">
    <text evidence="2">The sequence shown here is derived from an EMBL/GenBank/DDBJ whole genome shotgun (WGS) entry which is preliminary data.</text>
</comment>
<dbReference type="EMBL" id="QGKV02001556">
    <property type="protein sequence ID" value="KAF3518022.1"/>
    <property type="molecule type" value="Genomic_DNA"/>
</dbReference>
<sequence>MELEEERDGDWSRWAKRALESCGLWCGHVKGKPLVEMATEERSKLVKEQPTGDGGQQESPTTPIEVVQTPHLDHEGGSEPETQENGQDGTGLSEEGEESVSGSHNQGDQSQGDVEAQSEVQEPSVQEEQGVRASLGEHPYRPYMIPYQAVYLGRVTRPKGRKRACDSLSEAGIKQKNLILEKEAYWII</sequence>
<feature type="region of interest" description="Disordered" evidence="1">
    <location>
        <begin position="40"/>
        <end position="137"/>
    </location>
</feature>
<organism evidence="2 3">
    <name type="scientific">Brassica cretica</name>
    <name type="common">Mustard</name>
    <dbReference type="NCBI Taxonomy" id="69181"/>
    <lineage>
        <taxon>Eukaryota</taxon>
        <taxon>Viridiplantae</taxon>
        <taxon>Streptophyta</taxon>
        <taxon>Embryophyta</taxon>
        <taxon>Tracheophyta</taxon>
        <taxon>Spermatophyta</taxon>
        <taxon>Magnoliopsida</taxon>
        <taxon>eudicotyledons</taxon>
        <taxon>Gunneridae</taxon>
        <taxon>Pentapetalae</taxon>
        <taxon>rosids</taxon>
        <taxon>malvids</taxon>
        <taxon>Brassicales</taxon>
        <taxon>Brassicaceae</taxon>
        <taxon>Brassiceae</taxon>
        <taxon>Brassica</taxon>
    </lineage>
</organism>
<evidence type="ECO:0000313" key="3">
    <source>
        <dbReference type="Proteomes" id="UP000266723"/>
    </source>
</evidence>
<proteinExistence type="predicted"/>
<evidence type="ECO:0000256" key="1">
    <source>
        <dbReference type="SAM" id="MobiDB-lite"/>
    </source>
</evidence>
<keyword evidence="3" id="KW-1185">Reference proteome</keyword>
<reference evidence="2 3" key="1">
    <citation type="journal article" date="2020" name="BMC Genomics">
        <title>Intraspecific diversification of the crop wild relative Brassica cretica Lam. using demographic model selection.</title>
        <authorList>
            <person name="Kioukis A."/>
            <person name="Michalopoulou V.A."/>
            <person name="Briers L."/>
            <person name="Pirintsos S."/>
            <person name="Studholme D.J."/>
            <person name="Pavlidis P."/>
            <person name="Sarris P.F."/>
        </authorList>
    </citation>
    <scope>NUCLEOTIDE SEQUENCE [LARGE SCALE GENOMIC DNA]</scope>
    <source>
        <strain evidence="3">cv. PFS-1207/04</strain>
    </source>
</reference>
<accession>A0ABQ7AV46</accession>
<gene>
    <name evidence="2" type="ORF">DY000_02059257</name>
</gene>